<evidence type="ECO:0000313" key="1">
    <source>
        <dbReference type="EMBL" id="PUA35582.1"/>
    </source>
</evidence>
<gene>
    <name evidence="1" type="ORF">C8Z91_29665</name>
</gene>
<dbReference type="RefSeq" id="WP_108534448.1">
    <property type="nucleotide sequence ID" value="NZ_PYHP01000080.1"/>
</dbReference>
<protein>
    <submittedName>
        <fullName evidence="1">Uncharacterized protein</fullName>
    </submittedName>
</protein>
<comment type="caution">
    <text evidence="1">The sequence shown here is derived from an EMBL/GenBank/DDBJ whole genome shotgun (WGS) entry which is preliminary data.</text>
</comment>
<evidence type="ECO:0000313" key="2">
    <source>
        <dbReference type="Proteomes" id="UP000244184"/>
    </source>
</evidence>
<reference evidence="1 2" key="1">
    <citation type="submission" date="2018-03" db="EMBL/GenBank/DDBJ databases">
        <title>Genome sequence of Paenibacillus elgii strain AC13 an antimicrobial compound producing bacteria.</title>
        <authorList>
            <person name="Kurokawa A.S."/>
            <person name="Araujo J.F."/>
            <person name="Costa R.A."/>
            <person name="Ortega D.B."/>
            <person name="Pires A.S."/>
            <person name="Pappas G.J.Jr."/>
            <person name="Franco O.L."/>
            <person name="Barreto C."/>
            <person name="Magalhaes B.S."/>
            <person name="Kruger R.H."/>
        </authorList>
    </citation>
    <scope>NUCLEOTIDE SEQUENCE [LARGE SCALE GENOMIC DNA]</scope>
    <source>
        <strain evidence="1 2">AC13</strain>
    </source>
</reference>
<organism evidence="1 2">
    <name type="scientific">Paenibacillus elgii</name>
    <dbReference type="NCBI Taxonomy" id="189691"/>
    <lineage>
        <taxon>Bacteria</taxon>
        <taxon>Bacillati</taxon>
        <taxon>Bacillota</taxon>
        <taxon>Bacilli</taxon>
        <taxon>Bacillales</taxon>
        <taxon>Paenibacillaceae</taxon>
        <taxon>Paenibacillus</taxon>
    </lineage>
</organism>
<dbReference type="AlphaFoldDB" id="A0A2T6FUK5"/>
<proteinExistence type="predicted"/>
<accession>A0A2T6FUK5</accession>
<dbReference type="Proteomes" id="UP000244184">
    <property type="component" value="Unassembled WGS sequence"/>
</dbReference>
<dbReference type="EMBL" id="PYHP01000080">
    <property type="protein sequence ID" value="PUA35582.1"/>
    <property type="molecule type" value="Genomic_DNA"/>
</dbReference>
<name>A0A2T6FUK5_9BACL</name>
<sequence>MENLPFIVSTYARNIIIFGVERFTPRDGFKGIAESYYQDVTVYAARKYYIDDLDAAKEKEWITQKEYDDIISLKTPKDLTHRPAAQ</sequence>